<keyword evidence="2" id="KW-0812">Transmembrane</keyword>
<feature type="transmembrane region" description="Helical" evidence="2">
    <location>
        <begin position="113"/>
        <end position="136"/>
    </location>
</feature>
<reference evidence="3" key="1">
    <citation type="submission" date="2017-07" db="EMBL/GenBank/DDBJ databases">
        <title>Taro Niue Genome Assembly and Annotation.</title>
        <authorList>
            <person name="Atibalentja N."/>
            <person name="Keating K."/>
            <person name="Fields C.J."/>
        </authorList>
    </citation>
    <scope>NUCLEOTIDE SEQUENCE</scope>
    <source>
        <strain evidence="3">Niue_2</strain>
        <tissue evidence="3">Leaf</tissue>
    </source>
</reference>
<feature type="transmembrane region" description="Helical" evidence="2">
    <location>
        <begin position="55"/>
        <end position="74"/>
    </location>
</feature>
<sequence>MAEPGRAPRLLEREEGGGGDGGEGAAAAARAEAAPPPEPLPYPWALRALGRRRTWVALFLLAYAVLLSASWRLLLSVRVWYSAAVAAPSAAPWPALYASVLCGGLFGLLSMGAALAVALPAMVTTWITVLVLLTFAGKPRWALMREGRRATADIAGIALRVLVREGNLVAAFCAVVSFAALLLYRENPAAAAASR</sequence>
<gene>
    <name evidence="3" type="ORF">Taro_026026</name>
</gene>
<evidence type="ECO:0000256" key="2">
    <source>
        <dbReference type="SAM" id="Phobius"/>
    </source>
</evidence>
<dbReference type="PANTHER" id="PTHR34656">
    <property type="entry name" value="PYRROLINE-5-CARBOXYLATE REDUCTASE"/>
    <property type="match status" value="1"/>
</dbReference>
<evidence type="ECO:0000256" key="1">
    <source>
        <dbReference type="SAM" id="MobiDB-lite"/>
    </source>
</evidence>
<keyword evidence="2" id="KW-1133">Transmembrane helix</keyword>
<feature type="region of interest" description="Disordered" evidence="1">
    <location>
        <begin position="1"/>
        <end position="35"/>
    </location>
</feature>
<organism evidence="3 4">
    <name type="scientific">Colocasia esculenta</name>
    <name type="common">Wild taro</name>
    <name type="synonym">Arum esculentum</name>
    <dbReference type="NCBI Taxonomy" id="4460"/>
    <lineage>
        <taxon>Eukaryota</taxon>
        <taxon>Viridiplantae</taxon>
        <taxon>Streptophyta</taxon>
        <taxon>Embryophyta</taxon>
        <taxon>Tracheophyta</taxon>
        <taxon>Spermatophyta</taxon>
        <taxon>Magnoliopsida</taxon>
        <taxon>Liliopsida</taxon>
        <taxon>Araceae</taxon>
        <taxon>Aroideae</taxon>
        <taxon>Colocasieae</taxon>
        <taxon>Colocasia</taxon>
    </lineage>
</organism>
<feature type="transmembrane region" description="Helical" evidence="2">
    <location>
        <begin position="80"/>
        <end position="106"/>
    </location>
</feature>
<dbReference type="PANTHER" id="PTHR34656:SF1">
    <property type="entry name" value="PYRROLINE-5-CARBOXYLATE REDUCTASE"/>
    <property type="match status" value="1"/>
</dbReference>
<protein>
    <submittedName>
        <fullName evidence="3">Uncharacterized protein</fullName>
    </submittedName>
</protein>
<dbReference type="EMBL" id="NMUH01001556">
    <property type="protein sequence ID" value="MQL93391.1"/>
    <property type="molecule type" value="Genomic_DNA"/>
</dbReference>
<dbReference type="Proteomes" id="UP000652761">
    <property type="component" value="Unassembled WGS sequence"/>
</dbReference>
<name>A0A843VAD4_COLES</name>
<keyword evidence="2" id="KW-0472">Membrane</keyword>
<dbReference type="OrthoDB" id="1929829at2759"/>
<comment type="caution">
    <text evidence="3">The sequence shown here is derived from an EMBL/GenBank/DDBJ whole genome shotgun (WGS) entry which is preliminary data.</text>
</comment>
<proteinExistence type="predicted"/>
<evidence type="ECO:0000313" key="4">
    <source>
        <dbReference type="Proteomes" id="UP000652761"/>
    </source>
</evidence>
<keyword evidence="4" id="KW-1185">Reference proteome</keyword>
<evidence type="ECO:0000313" key="3">
    <source>
        <dbReference type="EMBL" id="MQL93391.1"/>
    </source>
</evidence>
<accession>A0A843VAD4</accession>
<feature type="transmembrane region" description="Helical" evidence="2">
    <location>
        <begin position="168"/>
        <end position="185"/>
    </location>
</feature>
<dbReference type="AlphaFoldDB" id="A0A843VAD4"/>